<evidence type="ECO:0000313" key="1">
    <source>
        <dbReference type="EMBL" id="OGE84091.1"/>
    </source>
</evidence>
<accession>A0A1F5P2K3</accession>
<name>A0A1F5P2K3_9BACT</name>
<reference evidence="1 2" key="1">
    <citation type="journal article" date="2016" name="Nat. Commun.">
        <title>Thousands of microbial genomes shed light on interconnected biogeochemical processes in an aquifer system.</title>
        <authorList>
            <person name="Anantharaman K."/>
            <person name="Brown C.T."/>
            <person name="Hug L.A."/>
            <person name="Sharon I."/>
            <person name="Castelle C.J."/>
            <person name="Probst A.J."/>
            <person name="Thomas B.C."/>
            <person name="Singh A."/>
            <person name="Wilkins M.J."/>
            <person name="Karaoz U."/>
            <person name="Brodie E.L."/>
            <person name="Williams K.H."/>
            <person name="Hubbard S.S."/>
            <person name="Banfield J.F."/>
        </authorList>
    </citation>
    <scope>NUCLEOTIDE SEQUENCE [LARGE SCALE GENOMIC DNA]</scope>
</reference>
<proteinExistence type="predicted"/>
<organism evidence="1 2">
    <name type="scientific">Candidatus Doudnabacteria bacterium RIFCSPHIGHO2_01_FULL_49_9</name>
    <dbReference type="NCBI Taxonomy" id="1817827"/>
    <lineage>
        <taxon>Bacteria</taxon>
        <taxon>Candidatus Doudnaibacteriota</taxon>
    </lineage>
</organism>
<sequence length="98" mass="10925">MTVIQPNKYKKSAVRLIAPLGFLVLVLLGAEVATYAQMVNLQHDAGVLSARAGELRVENAELKNDFYAITDQKNLDRLAKERGLVQDKNPKWVFASQL</sequence>
<gene>
    <name evidence="1" type="ORF">A2846_01875</name>
</gene>
<dbReference type="EMBL" id="MFEN01000027">
    <property type="protein sequence ID" value="OGE84091.1"/>
    <property type="molecule type" value="Genomic_DNA"/>
</dbReference>
<evidence type="ECO:0000313" key="2">
    <source>
        <dbReference type="Proteomes" id="UP000176339"/>
    </source>
</evidence>
<comment type="caution">
    <text evidence="1">The sequence shown here is derived from an EMBL/GenBank/DDBJ whole genome shotgun (WGS) entry which is preliminary data.</text>
</comment>
<protein>
    <submittedName>
        <fullName evidence="1">Uncharacterized protein</fullName>
    </submittedName>
</protein>
<dbReference type="Proteomes" id="UP000176339">
    <property type="component" value="Unassembled WGS sequence"/>
</dbReference>
<dbReference type="AlphaFoldDB" id="A0A1F5P2K3"/>